<dbReference type="EMBL" id="KQ424015">
    <property type="protein sequence ID" value="KOF71720.1"/>
    <property type="molecule type" value="Genomic_DNA"/>
</dbReference>
<keyword evidence="1" id="KW-1133">Transmembrane helix</keyword>
<protein>
    <submittedName>
        <fullName evidence="2">Uncharacterized protein</fullName>
    </submittedName>
</protein>
<evidence type="ECO:0000313" key="2">
    <source>
        <dbReference type="EMBL" id="KOF71720.1"/>
    </source>
</evidence>
<accession>A0A0L8G571</accession>
<sequence>MWLVTKFWRSFLPVFSGYKTYFRIFSLFLSLQLCSCFSSSHLKFTQTFIFDRETFPKNSLILPRVTNRIMDLLDLKSFINSKRLS</sequence>
<keyword evidence="1" id="KW-0812">Transmembrane</keyword>
<organism evidence="2">
    <name type="scientific">Octopus bimaculoides</name>
    <name type="common">California two-spotted octopus</name>
    <dbReference type="NCBI Taxonomy" id="37653"/>
    <lineage>
        <taxon>Eukaryota</taxon>
        <taxon>Metazoa</taxon>
        <taxon>Spiralia</taxon>
        <taxon>Lophotrochozoa</taxon>
        <taxon>Mollusca</taxon>
        <taxon>Cephalopoda</taxon>
        <taxon>Coleoidea</taxon>
        <taxon>Octopodiformes</taxon>
        <taxon>Octopoda</taxon>
        <taxon>Incirrata</taxon>
        <taxon>Octopodidae</taxon>
        <taxon>Octopus</taxon>
    </lineage>
</organism>
<reference evidence="2" key="1">
    <citation type="submission" date="2015-07" db="EMBL/GenBank/DDBJ databases">
        <title>MeaNS - Measles Nucleotide Surveillance Program.</title>
        <authorList>
            <person name="Tran T."/>
            <person name="Druce J."/>
        </authorList>
    </citation>
    <scope>NUCLEOTIDE SEQUENCE</scope>
    <source>
        <strain evidence="2">UCB-OBI-ISO-001</strain>
        <tissue evidence="2">Gonad</tissue>
    </source>
</reference>
<proteinExistence type="predicted"/>
<name>A0A0L8G571_OCTBM</name>
<evidence type="ECO:0000256" key="1">
    <source>
        <dbReference type="SAM" id="Phobius"/>
    </source>
</evidence>
<gene>
    <name evidence="2" type="ORF">OCBIM_22000592mg</name>
</gene>
<feature type="transmembrane region" description="Helical" evidence="1">
    <location>
        <begin position="20"/>
        <end position="42"/>
    </location>
</feature>
<dbReference type="AlphaFoldDB" id="A0A0L8G571"/>
<keyword evidence="1" id="KW-0472">Membrane</keyword>